<protein>
    <submittedName>
        <fullName evidence="8">Polysaccharide synthesis protein GtrA</fullName>
    </submittedName>
</protein>
<evidence type="ECO:0000256" key="4">
    <source>
        <dbReference type="ARBA" id="ARBA00022989"/>
    </source>
</evidence>
<dbReference type="AlphaFoldDB" id="A0A1D7XKZ5"/>
<proteinExistence type="inferred from homology"/>
<feature type="transmembrane region" description="Helical" evidence="6">
    <location>
        <begin position="107"/>
        <end position="129"/>
    </location>
</feature>
<gene>
    <name evidence="8" type="ORF">BGI42_09810</name>
</gene>
<reference evidence="9" key="1">
    <citation type="submission" date="2016-09" db="EMBL/GenBank/DDBJ databases">
        <title>Genomics of Clostridium taeniosporum, an organism which forms endospores with ribbon-like appendages.</title>
        <authorList>
            <person name="Walker J.R."/>
        </authorList>
    </citation>
    <scope>NUCLEOTIDE SEQUENCE [LARGE SCALE GENOMIC DNA]</scope>
    <source>
        <strain evidence="9">1/k</strain>
    </source>
</reference>
<dbReference type="STRING" id="394958.BGI42_09810"/>
<keyword evidence="5 6" id="KW-0472">Membrane</keyword>
<comment type="similarity">
    <text evidence="2">Belongs to the GtrA family.</text>
</comment>
<keyword evidence="4 6" id="KW-1133">Transmembrane helix</keyword>
<dbReference type="GO" id="GO:0005886">
    <property type="term" value="C:plasma membrane"/>
    <property type="evidence" value="ECO:0007669"/>
    <property type="project" value="TreeGrafter"/>
</dbReference>
<feature type="domain" description="GtrA/DPMS transmembrane" evidence="7">
    <location>
        <begin position="20"/>
        <end position="130"/>
    </location>
</feature>
<evidence type="ECO:0000313" key="9">
    <source>
        <dbReference type="Proteomes" id="UP000094652"/>
    </source>
</evidence>
<evidence type="ECO:0000256" key="1">
    <source>
        <dbReference type="ARBA" id="ARBA00004141"/>
    </source>
</evidence>
<dbReference type="PANTHER" id="PTHR38459:SF1">
    <property type="entry name" value="PROPHAGE BACTOPRENOL-LINKED GLUCOSE TRANSLOCASE HOMOLOG"/>
    <property type="match status" value="1"/>
</dbReference>
<evidence type="ECO:0000256" key="2">
    <source>
        <dbReference type="ARBA" id="ARBA00009399"/>
    </source>
</evidence>
<evidence type="ECO:0000313" key="8">
    <source>
        <dbReference type="EMBL" id="AOR24006.2"/>
    </source>
</evidence>
<dbReference type="Proteomes" id="UP000094652">
    <property type="component" value="Chromosome"/>
</dbReference>
<dbReference type="KEGG" id="ctae:BGI42_09810"/>
<comment type="subcellular location">
    <subcellularLocation>
        <location evidence="1">Membrane</location>
        <topology evidence="1">Multi-pass membrane protein</topology>
    </subcellularLocation>
</comment>
<dbReference type="InterPro" id="IPR051401">
    <property type="entry name" value="GtrA_CellWall_Glycosyl"/>
</dbReference>
<evidence type="ECO:0000259" key="7">
    <source>
        <dbReference type="Pfam" id="PF04138"/>
    </source>
</evidence>
<dbReference type="PANTHER" id="PTHR38459">
    <property type="entry name" value="PROPHAGE BACTOPRENOL-LINKED GLUCOSE TRANSLOCASE HOMOLOG"/>
    <property type="match status" value="1"/>
</dbReference>
<dbReference type="RefSeq" id="WP_105165916.1">
    <property type="nucleotide sequence ID" value="NZ_CP017253.2"/>
</dbReference>
<dbReference type="InterPro" id="IPR007267">
    <property type="entry name" value="GtrA_DPMS_TM"/>
</dbReference>
<evidence type="ECO:0000256" key="5">
    <source>
        <dbReference type="ARBA" id="ARBA00023136"/>
    </source>
</evidence>
<evidence type="ECO:0000256" key="3">
    <source>
        <dbReference type="ARBA" id="ARBA00022692"/>
    </source>
</evidence>
<accession>A0A1D7XKZ5</accession>
<organism evidence="8 9">
    <name type="scientific">Clostridium taeniosporum</name>
    <dbReference type="NCBI Taxonomy" id="394958"/>
    <lineage>
        <taxon>Bacteria</taxon>
        <taxon>Bacillati</taxon>
        <taxon>Bacillota</taxon>
        <taxon>Clostridia</taxon>
        <taxon>Eubacteriales</taxon>
        <taxon>Clostridiaceae</taxon>
        <taxon>Clostridium</taxon>
    </lineage>
</organism>
<feature type="transmembrane region" description="Helical" evidence="6">
    <location>
        <begin position="45"/>
        <end position="68"/>
    </location>
</feature>
<name>A0A1D7XKZ5_9CLOT</name>
<sequence>MDKLILKIKNTFFTKQFFIFVTIGVINTFIGIIFAYIFSKFLNENIAFIVGYICGLFVSYLLNSFFTFKETLDLSKFIKFAISYIPNFIIQNIVVLIVFNIMGLYKLIAYILAAIIGVPLTFILMKFFAFKHREKKIFKLNKVTTFRIYFKCSNFYLNY</sequence>
<dbReference type="EMBL" id="CP017253">
    <property type="protein sequence ID" value="AOR24006.2"/>
    <property type="molecule type" value="Genomic_DNA"/>
</dbReference>
<dbReference type="OrthoDB" id="9794212at2"/>
<feature type="transmembrane region" description="Helical" evidence="6">
    <location>
        <begin position="17"/>
        <end position="39"/>
    </location>
</feature>
<keyword evidence="9" id="KW-1185">Reference proteome</keyword>
<feature type="transmembrane region" description="Helical" evidence="6">
    <location>
        <begin position="80"/>
        <end position="101"/>
    </location>
</feature>
<evidence type="ECO:0000256" key="6">
    <source>
        <dbReference type="SAM" id="Phobius"/>
    </source>
</evidence>
<keyword evidence="3 6" id="KW-0812">Transmembrane</keyword>
<dbReference type="GO" id="GO:0000271">
    <property type="term" value="P:polysaccharide biosynthetic process"/>
    <property type="evidence" value="ECO:0007669"/>
    <property type="project" value="InterPro"/>
</dbReference>
<dbReference type="Pfam" id="PF04138">
    <property type="entry name" value="GtrA_DPMS_TM"/>
    <property type="match status" value="1"/>
</dbReference>